<evidence type="ECO:0000256" key="1">
    <source>
        <dbReference type="SAM" id="MobiDB-lite"/>
    </source>
</evidence>
<evidence type="ECO:0000313" key="3">
    <source>
        <dbReference type="EMBL" id="MQY05146.1"/>
    </source>
</evidence>
<keyword evidence="4" id="KW-1185">Reference proteome</keyword>
<evidence type="ECO:0000313" key="4">
    <source>
        <dbReference type="Proteomes" id="UP000487268"/>
    </source>
</evidence>
<feature type="transmembrane region" description="Helical" evidence="2">
    <location>
        <begin position="109"/>
        <end position="127"/>
    </location>
</feature>
<feature type="region of interest" description="Disordered" evidence="1">
    <location>
        <begin position="131"/>
        <end position="158"/>
    </location>
</feature>
<keyword evidence="2" id="KW-0812">Transmembrane</keyword>
<proteinExistence type="predicted"/>
<gene>
    <name evidence="3" type="ORF">ACRB68_32150</name>
</gene>
<keyword evidence="2" id="KW-0472">Membrane</keyword>
<comment type="caution">
    <text evidence="3">The sequence shown here is derived from an EMBL/GenBank/DDBJ whole genome shotgun (WGS) entry which is preliminary data.</text>
</comment>
<feature type="compositionally biased region" description="Basic and acidic residues" evidence="1">
    <location>
        <begin position="141"/>
        <end position="151"/>
    </location>
</feature>
<accession>A0A7K0BVP7</accession>
<evidence type="ECO:0000256" key="2">
    <source>
        <dbReference type="SAM" id="Phobius"/>
    </source>
</evidence>
<dbReference type="AlphaFoldDB" id="A0A7K0BVP7"/>
<protein>
    <submittedName>
        <fullName evidence="3">Uncharacterized protein</fullName>
    </submittedName>
</protein>
<dbReference type="Proteomes" id="UP000487268">
    <property type="component" value="Unassembled WGS sequence"/>
</dbReference>
<sequence>MSLMFRTRRKPQDEMISKVGRMQEACRHGAEYARQGASTAAERMGPTAQQTREAAMERMLQAREWSAPRLEQAARYVESDLAPRVSSFLDETAHRVEPPQTSRRSRKGVMMMLAAVAALGVAGVVMTRRSGKTDPFFDEPLPEKTAAESDGKVQQPKA</sequence>
<reference evidence="3 4" key="1">
    <citation type="submission" date="2019-10" db="EMBL/GenBank/DDBJ databases">
        <title>Actinomadura rubteroloni sp. nov. and Actinomadura macrotermitis sp. nov., isolated from the gut of fungus growing-termite Macrotermes natalensis.</title>
        <authorList>
            <person name="Benndorf R."/>
            <person name="Martin K."/>
            <person name="Kuefner M."/>
            <person name="De Beer W."/>
            <person name="Kaster A.-K."/>
            <person name="Vollmers J."/>
            <person name="Poulsen M."/>
            <person name="Beemelmanns C."/>
        </authorList>
    </citation>
    <scope>NUCLEOTIDE SEQUENCE [LARGE SCALE GENOMIC DNA]</scope>
    <source>
        <strain evidence="3 4">RB68</strain>
    </source>
</reference>
<dbReference type="EMBL" id="WEGH01000002">
    <property type="protein sequence ID" value="MQY05146.1"/>
    <property type="molecule type" value="Genomic_DNA"/>
</dbReference>
<keyword evidence="2" id="KW-1133">Transmembrane helix</keyword>
<name>A0A7K0BVP7_9ACTN</name>
<organism evidence="3 4">
    <name type="scientific">Actinomadura macrotermitis</name>
    <dbReference type="NCBI Taxonomy" id="2585200"/>
    <lineage>
        <taxon>Bacteria</taxon>
        <taxon>Bacillati</taxon>
        <taxon>Actinomycetota</taxon>
        <taxon>Actinomycetes</taxon>
        <taxon>Streptosporangiales</taxon>
        <taxon>Thermomonosporaceae</taxon>
        <taxon>Actinomadura</taxon>
    </lineage>
</organism>